<dbReference type="Proteomes" id="UP001239994">
    <property type="component" value="Unassembled WGS sequence"/>
</dbReference>
<sequence length="335" mass="36255">MWKVKATMLPMVTRALGAVTPKLGEYLQQIPGTPSEISILKCAVLGTAKILHRTLKLPGLCALKGRCNPNHYPSPLKGRDNPNAFPTPLKGRCNPNHFPSPLKGRCNPNHFPSPLKSSAASWNITLTLISTAVRMPAEGADKGNVFLMAENMPRVASSAYMTLEREPEMEADFTNFTQETIYHTELLAMTARPSTHCGTRTTDLVQDIRDNPMSVRVFGKSPSPVLVIYRLRSAPQVSLTLCHSFGETGPKGPEEGQPYPGGAAGGTRGTGLGKIQQGRLLLTEIFTLEPATGTPFSSNTNKKSGREGSEGTEKAAGPLHVLMFFSFQSLLQRSV</sequence>
<feature type="region of interest" description="Disordered" evidence="1">
    <location>
        <begin position="292"/>
        <end position="313"/>
    </location>
</feature>
<proteinExistence type="predicted"/>
<comment type="caution">
    <text evidence="3">The sequence shown here is derived from an EMBL/GenBank/DDBJ whole genome shotgun (WGS) entry which is preliminary data.</text>
</comment>
<feature type="compositionally biased region" description="Basic and acidic residues" evidence="1">
    <location>
        <begin position="304"/>
        <end position="313"/>
    </location>
</feature>
<evidence type="ECO:0000313" key="3">
    <source>
        <dbReference type="EMBL" id="KAK1798063.1"/>
    </source>
</evidence>
<reference evidence="3" key="1">
    <citation type="submission" date="2023-03" db="EMBL/GenBank/DDBJ databases">
        <title>Electrophorus voltai genome.</title>
        <authorList>
            <person name="Bian C."/>
        </authorList>
    </citation>
    <scope>NUCLEOTIDE SEQUENCE</scope>
    <source>
        <strain evidence="3">CB-2022</strain>
        <tissue evidence="3">Muscle</tissue>
    </source>
</reference>
<feature type="signal peptide" evidence="2">
    <location>
        <begin position="1"/>
        <end position="17"/>
    </location>
</feature>
<name>A0AAD9DYV2_9TELE</name>
<dbReference type="EMBL" id="JAROKS010000012">
    <property type="protein sequence ID" value="KAK1798063.1"/>
    <property type="molecule type" value="Genomic_DNA"/>
</dbReference>
<evidence type="ECO:0000256" key="2">
    <source>
        <dbReference type="SAM" id="SignalP"/>
    </source>
</evidence>
<keyword evidence="4" id="KW-1185">Reference proteome</keyword>
<dbReference type="AlphaFoldDB" id="A0AAD9DYV2"/>
<protein>
    <submittedName>
        <fullName evidence="3">Uncharacterized protein</fullName>
    </submittedName>
</protein>
<accession>A0AAD9DYV2</accession>
<keyword evidence="2" id="KW-0732">Signal</keyword>
<evidence type="ECO:0000313" key="4">
    <source>
        <dbReference type="Proteomes" id="UP001239994"/>
    </source>
</evidence>
<evidence type="ECO:0000256" key="1">
    <source>
        <dbReference type="SAM" id="MobiDB-lite"/>
    </source>
</evidence>
<feature type="chain" id="PRO_5042183118" evidence="2">
    <location>
        <begin position="18"/>
        <end position="335"/>
    </location>
</feature>
<organism evidence="3 4">
    <name type="scientific">Electrophorus voltai</name>
    <dbReference type="NCBI Taxonomy" id="2609070"/>
    <lineage>
        <taxon>Eukaryota</taxon>
        <taxon>Metazoa</taxon>
        <taxon>Chordata</taxon>
        <taxon>Craniata</taxon>
        <taxon>Vertebrata</taxon>
        <taxon>Euteleostomi</taxon>
        <taxon>Actinopterygii</taxon>
        <taxon>Neopterygii</taxon>
        <taxon>Teleostei</taxon>
        <taxon>Ostariophysi</taxon>
        <taxon>Gymnotiformes</taxon>
        <taxon>Gymnotoidei</taxon>
        <taxon>Gymnotidae</taxon>
        <taxon>Electrophorus</taxon>
    </lineage>
</organism>
<gene>
    <name evidence="3" type="ORF">P4O66_000560</name>
</gene>